<organism evidence="2">
    <name type="scientific">uncultured Caudovirales phage</name>
    <dbReference type="NCBI Taxonomy" id="2100421"/>
    <lineage>
        <taxon>Viruses</taxon>
        <taxon>Duplodnaviria</taxon>
        <taxon>Heunggongvirae</taxon>
        <taxon>Uroviricota</taxon>
        <taxon>Caudoviricetes</taxon>
        <taxon>Peduoviridae</taxon>
        <taxon>Maltschvirus</taxon>
        <taxon>Maltschvirus maltsch</taxon>
    </lineage>
</organism>
<gene>
    <name evidence="2" type="ORF">UFOVP711_8</name>
</gene>
<proteinExistence type="predicted"/>
<protein>
    <submittedName>
        <fullName evidence="2">Uncharacterized protein</fullName>
    </submittedName>
</protein>
<evidence type="ECO:0000256" key="1">
    <source>
        <dbReference type="SAM" id="MobiDB-lite"/>
    </source>
</evidence>
<reference evidence="2" key="1">
    <citation type="submission" date="2020-04" db="EMBL/GenBank/DDBJ databases">
        <authorList>
            <person name="Chiriac C."/>
            <person name="Salcher M."/>
            <person name="Ghai R."/>
            <person name="Kavagutti S V."/>
        </authorList>
    </citation>
    <scope>NUCLEOTIDE SEQUENCE</scope>
</reference>
<name>A0A6J5NLD3_9CAUD</name>
<dbReference type="EMBL" id="LR796677">
    <property type="protein sequence ID" value="CAB4158516.1"/>
    <property type="molecule type" value="Genomic_DNA"/>
</dbReference>
<evidence type="ECO:0000313" key="2">
    <source>
        <dbReference type="EMBL" id="CAB4158516.1"/>
    </source>
</evidence>
<accession>A0A6J5NLD3</accession>
<sequence>MATNFPTSLDALSNPVSTDTLASPDHAVQHSNVNDAVEALQAKVGINSSTDTSSLDYKVAKRPVTINAQSASYTLVLADAGKLVEVGNASANTLTVPPNSSVAFPVGTVIDVLQTGAGQTTLTAGSGVTINYAIGLKLRAQWSPASLIKRATDTWVALGDLSA</sequence>
<feature type="region of interest" description="Disordered" evidence="1">
    <location>
        <begin position="1"/>
        <end position="21"/>
    </location>
</feature>